<proteinExistence type="predicted"/>
<dbReference type="EMBL" id="MN740028">
    <property type="protein sequence ID" value="QHT84849.1"/>
    <property type="molecule type" value="Genomic_DNA"/>
</dbReference>
<accession>A0A6C0HWC5</accession>
<name>A0A6C0HWC5_9ZZZZ</name>
<reference evidence="1" key="1">
    <citation type="journal article" date="2020" name="Nature">
        <title>Giant virus diversity and host interactions through global metagenomics.</title>
        <authorList>
            <person name="Schulz F."/>
            <person name="Roux S."/>
            <person name="Paez-Espino D."/>
            <person name="Jungbluth S."/>
            <person name="Walsh D.A."/>
            <person name="Denef V.J."/>
            <person name="McMahon K.D."/>
            <person name="Konstantinidis K.T."/>
            <person name="Eloe-Fadrosh E.A."/>
            <person name="Kyrpides N.C."/>
            <person name="Woyke T."/>
        </authorList>
    </citation>
    <scope>NUCLEOTIDE SEQUENCE</scope>
    <source>
        <strain evidence="1">GVMAG-M-3300023184-178</strain>
    </source>
</reference>
<protein>
    <submittedName>
        <fullName evidence="1">Uncharacterized protein</fullName>
    </submittedName>
</protein>
<sequence length="221" mass="25117">MSEPAEIELITETTELSLLKILSDLITDPTTDPVTYPIVDLENDAYDSHSSSEYEREIEHNKMSLPVHLIDLIKLNINLEREELQQKYKIELTGEILSILSLMLNADPAFFVSVENTFIEIIKGNKIDARDVPNIMALLINLYTILAELKFKPLNTQICGSVLKFIIAVIIQDKVVCIDNEMDMLLCLTLLIDSCIELTTLNNKFKKTKSRFNPFAGCFTF</sequence>
<organism evidence="1">
    <name type="scientific">viral metagenome</name>
    <dbReference type="NCBI Taxonomy" id="1070528"/>
    <lineage>
        <taxon>unclassified sequences</taxon>
        <taxon>metagenomes</taxon>
        <taxon>organismal metagenomes</taxon>
    </lineage>
</organism>
<evidence type="ECO:0000313" key="1">
    <source>
        <dbReference type="EMBL" id="QHT84849.1"/>
    </source>
</evidence>
<dbReference type="AlphaFoldDB" id="A0A6C0HWC5"/>